<dbReference type="InterPro" id="IPR002524">
    <property type="entry name" value="Cation_efflux"/>
</dbReference>
<dbReference type="AlphaFoldDB" id="A0A931PUA9"/>
<dbReference type="GO" id="GO:0005886">
    <property type="term" value="C:plasma membrane"/>
    <property type="evidence" value="ECO:0007669"/>
    <property type="project" value="TreeGrafter"/>
</dbReference>
<dbReference type="Gene3D" id="3.30.70.1350">
    <property type="entry name" value="Cation efflux protein, cytoplasmic domain"/>
    <property type="match status" value="1"/>
</dbReference>
<comment type="caution">
    <text evidence="10">The sequence shown here is derived from an EMBL/GenBank/DDBJ whole genome shotgun (WGS) entry which is preliminary data.</text>
</comment>
<feature type="transmembrane region" description="Helical" evidence="7">
    <location>
        <begin position="185"/>
        <end position="206"/>
    </location>
</feature>
<gene>
    <name evidence="10" type="ORF">HYR64_09005</name>
</gene>
<dbReference type="SUPFAM" id="SSF161111">
    <property type="entry name" value="Cation efflux protein transmembrane domain-like"/>
    <property type="match status" value="1"/>
</dbReference>
<reference evidence="10" key="1">
    <citation type="submission" date="2020-07" db="EMBL/GenBank/DDBJ databases">
        <title>Huge and variable diversity of episymbiotic CPR bacteria and DPANN archaea in groundwater ecosystems.</title>
        <authorList>
            <person name="He C.Y."/>
            <person name="Keren R."/>
            <person name="Whittaker M."/>
            <person name="Farag I.F."/>
            <person name="Doudna J."/>
            <person name="Cate J.H.D."/>
            <person name="Banfield J.F."/>
        </authorList>
    </citation>
    <scope>NUCLEOTIDE SEQUENCE</scope>
    <source>
        <strain evidence="10">NC_groundwater_17_Pr7_B-0.1um_64_12</strain>
    </source>
</reference>
<dbReference type="Gene3D" id="1.20.1510.10">
    <property type="entry name" value="Cation efflux protein transmembrane domain"/>
    <property type="match status" value="1"/>
</dbReference>
<evidence type="ECO:0000259" key="8">
    <source>
        <dbReference type="Pfam" id="PF01545"/>
    </source>
</evidence>
<dbReference type="Proteomes" id="UP000727962">
    <property type="component" value="Unassembled WGS sequence"/>
</dbReference>
<keyword evidence="6 7" id="KW-0472">Membrane</keyword>
<organism evidence="10 11">
    <name type="scientific">Fimbriimonas ginsengisoli</name>
    <dbReference type="NCBI Taxonomy" id="1005039"/>
    <lineage>
        <taxon>Bacteria</taxon>
        <taxon>Bacillati</taxon>
        <taxon>Armatimonadota</taxon>
        <taxon>Fimbriimonadia</taxon>
        <taxon>Fimbriimonadales</taxon>
        <taxon>Fimbriimonadaceae</taxon>
        <taxon>Fimbriimonas</taxon>
    </lineage>
</organism>
<feature type="transmembrane region" description="Helical" evidence="7">
    <location>
        <begin position="86"/>
        <end position="104"/>
    </location>
</feature>
<dbReference type="GO" id="GO:0006882">
    <property type="term" value="P:intracellular zinc ion homeostasis"/>
    <property type="evidence" value="ECO:0007669"/>
    <property type="project" value="TreeGrafter"/>
</dbReference>
<dbReference type="Pfam" id="PF01545">
    <property type="entry name" value="Cation_efflux"/>
    <property type="match status" value="1"/>
</dbReference>
<comment type="subcellular location">
    <subcellularLocation>
        <location evidence="1">Membrane</location>
        <topology evidence="1">Multi-pass membrane protein</topology>
    </subcellularLocation>
</comment>
<evidence type="ECO:0000256" key="5">
    <source>
        <dbReference type="ARBA" id="ARBA00022989"/>
    </source>
</evidence>
<keyword evidence="5 7" id="KW-1133">Transmembrane helix</keyword>
<dbReference type="InterPro" id="IPR027470">
    <property type="entry name" value="Cation_efflux_CTD"/>
</dbReference>
<dbReference type="InterPro" id="IPR027469">
    <property type="entry name" value="Cation_efflux_TMD_sf"/>
</dbReference>
<evidence type="ECO:0000313" key="11">
    <source>
        <dbReference type="Proteomes" id="UP000727962"/>
    </source>
</evidence>
<dbReference type="InterPro" id="IPR050291">
    <property type="entry name" value="CDF_Transporter"/>
</dbReference>
<evidence type="ECO:0000256" key="3">
    <source>
        <dbReference type="ARBA" id="ARBA00022448"/>
    </source>
</evidence>
<dbReference type="GO" id="GO:0015341">
    <property type="term" value="F:zinc efflux antiporter activity"/>
    <property type="evidence" value="ECO:0007669"/>
    <property type="project" value="TreeGrafter"/>
</dbReference>
<accession>A0A931PUA9</accession>
<dbReference type="Pfam" id="PF16916">
    <property type="entry name" value="ZT_dimer"/>
    <property type="match status" value="1"/>
</dbReference>
<dbReference type="SUPFAM" id="SSF160240">
    <property type="entry name" value="Cation efflux protein cytoplasmic domain-like"/>
    <property type="match status" value="1"/>
</dbReference>
<dbReference type="InterPro" id="IPR058533">
    <property type="entry name" value="Cation_efflux_TM"/>
</dbReference>
<feature type="transmembrane region" description="Helical" evidence="7">
    <location>
        <begin position="124"/>
        <end position="145"/>
    </location>
</feature>
<feature type="domain" description="Cation efflux protein transmembrane" evidence="8">
    <location>
        <begin position="20"/>
        <end position="213"/>
    </location>
</feature>
<evidence type="ECO:0000313" key="10">
    <source>
        <dbReference type="EMBL" id="MBI1757229.1"/>
    </source>
</evidence>
<dbReference type="PANTHER" id="PTHR43840">
    <property type="entry name" value="MITOCHONDRIAL METAL TRANSPORTER 1-RELATED"/>
    <property type="match status" value="1"/>
</dbReference>
<proteinExistence type="inferred from homology"/>
<keyword evidence="3" id="KW-0813">Transport</keyword>
<evidence type="ECO:0000256" key="7">
    <source>
        <dbReference type="SAM" id="Phobius"/>
    </source>
</evidence>
<sequence length="306" mass="32961">MARVQTEASLGAAKMRAASLSVGYNVVSTLAKLLGAALTNSVSLLGEAVHSATDIVASLFAFFAVRASSAPADEEHPYGHGKMESLAGFGESVLLLGIMVYIASEATKRLVAGAHVVRNLHEGLWIIGMTSAGSMLVGRLVLAAAKRTGSPALRSNGLHLTADFVTSAGVFVALALAHWTPWAEADAVIALVLSGWLGFNAFRVMVDASRQLVDRRLADEDVARLRAILSAEKRILSYHRLRTRLSGSMRHIDFHIVVPRQWSLVEAHGVADELEKRIEAEFAPAKVVVHVDPYDPNRAERRARES</sequence>
<dbReference type="EMBL" id="JACOSL010000056">
    <property type="protein sequence ID" value="MBI1757229.1"/>
    <property type="molecule type" value="Genomic_DNA"/>
</dbReference>
<name>A0A931PUA9_FIMGI</name>
<evidence type="ECO:0000256" key="4">
    <source>
        <dbReference type="ARBA" id="ARBA00022692"/>
    </source>
</evidence>
<protein>
    <submittedName>
        <fullName evidence="10">Cation transporter</fullName>
    </submittedName>
</protein>
<dbReference type="GO" id="GO:0015086">
    <property type="term" value="F:cadmium ion transmembrane transporter activity"/>
    <property type="evidence" value="ECO:0007669"/>
    <property type="project" value="TreeGrafter"/>
</dbReference>
<feature type="transmembrane region" description="Helical" evidence="7">
    <location>
        <begin position="157"/>
        <end position="179"/>
    </location>
</feature>
<feature type="domain" description="Cation efflux protein cytoplasmic" evidence="9">
    <location>
        <begin position="218"/>
        <end position="294"/>
    </location>
</feature>
<comment type="similarity">
    <text evidence="2">Belongs to the cation diffusion facilitator (CDF) transporter (TC 2.A.4) family.</text>
</comment>
<evidence type="ECO:0000256" key="1">
    <source>
        <dbReference type="ARBA" id="ARBA00004141"/>
    </source>
</evidence>
<evidence type="ECO:0000256" key="2">
    <source>
        <dbReference type="ARBA" id="ARBA00008114"/>
    </source>
</evidence>
<evidence type="ECO:0000256" key="6">
    <source>
        <dbReference type="ARBA" id="ARBA00023136"/>
    </source>
</evidence>
<dbReference type="NCBIfam" id="TIGR01297">
    <property type="entry name" value="CDF"/>
    <property type="match status" value="1"/>
</dbReference>
<keyword evidence="4 7" id="KW-0812">Transmembrane</keyword>
<dbReference type="InterPro" id="IPR036837">
    <property type="entry name" value="Cation_efflux_CTD_sf"/>
</dbReference>
<dbReference type="GO" id="GO:0015093">
    <property type="term" value="F:ferrous iron transmembrane transporter activity"/>
    <property type="evidence" value="ECO:0007669"/>
    <property type="project" value="TreeGrafter"/>
</dbReference>
<evidence type="ECO:0000259" key="9">
    <source>
        <dbReference type="Pfam" id="PF16916"/>
    </source>
</evidence>
<dbReference type="PANTHER" id="PTHR43840:SF15">
    <property type="entry name" value="MITOCHONDRIAL METAL TRANSPORTER 1-RELATED"/>
    <property type="match status" value="1"/>
</dbReference>